<dbReference type="Proteomes" id="UP000694843">
    <property type="component" value="Unplaced"/>
</dbReference>
<keyword evidence="1 2" id="KW-0193">Cuticle</keyword>
<dbReference type="InterPro" id="IPR051217">
    <property type="entry name" value="Insect_Cuticle_Struc_Prot"/>
</dbReference>
<evidence type="ECO:0000313" key="5">
    <source>
        <dbReference type="RefSeq" id="XP_018011888.1"/>
    </source>
</evidence>
<reference evidence="5" key="1">
    <citation type="submission" date="2025-08" db="UniProtKB">
        <authorList>
            <consortium name="RefSeq"/>
        </authorList>
    </citation>
    <scope>IDENTIFICATION</scope>
    <source>
        <tissue evidence="5">Whole organism</tissue>
    </source>
</reference>
<dbReference type="GO" id="GO:0031012">
    <property type="term" value="C:extracellular matrix"/>
    <property type="evidence" value="ECO:0007669"/>
    <property type="project" value="TreeGrafter"/>
</dbReference>
<dbReference type="GeneID" id="108669110"/>
<feature type="signal peptide" evidence="3">
    <location>
        <begin position="1"/>
        <end position="21"/>
    </location>
</feature>
<organism evidence="4 5">
    <name type="scientific">Hyalella azteca</name>
    <name type="common">Amphipod</name>
    <dbReference type="NCBI Taxonomy" id="294128"/>
    <lineage>
        <taxon>Eukaryota</taxon>
        <taxon>Metazoa</taxon>
        <taxon>Ecdysozoa</taxon>
        <taxon>Arthropoda</taxon>
        <taxon>Crustacea</taxon>
        <taxon>Multicrustacea</taxon>
        <taxon>Malacostraca</taxon>
        <taxon>Eumalacostraca</taxon>
        <taxon>Peracarida</taxon>
        <taxon>Amphipoda</taxon>
        <taxon>Senticaudata</taxon>
        <taxon>Talitrida</taxon>
        <taxon>Talitroidea</taxon>
        <taxon>Hyalellidae</taxon>
        <taxon>Hyalella</taxon>
    </lineage>
</organism>
<dbReference type="RefSeq" id="XP_018011888.1">
    <property type="nucleotide sequence ID" value="XM_018156399.1"/>
</dbReference>
<keyword evidence="4" id="KW-1185">Reference proteome</keyword>
<dbReference type="PROSITE" id="PS51155">
    <property type="entry name" value="CHIT_BIND_RR_2"/>
    <property type="match status" value="1"/>
</dbReference>
<dbReference type="InterPro" id="IPR000618">
    <property type="entry name" value="Insect_cuticle"/>
</dbReference>
<dbReference type="PANTHER" id="PTHR12236">
    <property type="entry name" value="STRUCTURAL CONTITUENT OF CUTICLE"/>
    <property type="match status" value="1"/>
</dbReference>
<dbReference type="GO" id="GO:0042302">
    <property type="term" value="F:structural constituent of cuticle"/>
    <property type="evidence" value="ECO:0007669"/>
    <property type="project" value="UniProtKB-UniRule"/>
</dbReference>
<feature type="chain" id="PRO_5034858685" evidence="3">
    <location>
        <begin position="22"/>
        <end position="109"/>
    </location>
</feature>
<evidence type="ECO:0000256" key="1">
    <source>
        <dbReference type="ARBA" id="ARBA00022460"/>
    </source>
</evidence>
<accession>A0A8B7NE57</accession>
<evidence type="ECO:0000256" key="3">
    <source>
        <dbReference type="SAM" id="SignalP"/>
    </source>
</evidence>
<dbReference type="PANTHER" id="PTHR12236:SF79">
    <property type="entry name" value="CUTICULAR PROTEIN 50CB-RELATED"/>
    <property type="match status" value="1"/>
</dbReference>
<dbReference type="Pfam" id="PF00379">
    <property type="entry name" value="Chitin_bind_4"/>
    <property type="match status" value="1"/>
</dbReference>
<dbReference type="OrthoDB" id="6355600at2759"/>
<dbReference type="GO" id="GO:0005615">
    <property type="term" value="C:extracellular space"/>
    <property type="evidence" value="ECO:0007669"/>
    <property type="project" value="TreeGrafter"/>
</dbReference>
<gene>
    <name evidence="5" type="primary">LOC108669110</name>
</gene>
<evidence type="ECO:0000313" key="4">
    <source>
        <dbReference type="Proteomes" id="UP000694843"/>
    </source>
</evidence>
<dbReference type="KEGG" id="hazt:108669110"/>
<keyword evidence="3" id="KW-0732">Signal</keyword>
<name>A0A8B7NE57_HYAAZ</name>
<protein>
    <submittedName>
        <fullName evidence="5">Uncharacterized protein LOC108669110</fullName>
    </submittedName>
</protein>
<sequence length="109" mass="11977">MVLLPVQIIVICSALCALVTSSPLPQDESFAIIPYNYGYEVQDPETNNFQNKAEIKTSEGDVYGSYSVLMPDGYIYTTTYNVTGDSGYVSRLVKTLAQQEVLPEPRTAA</sequence>
<dbReference type="AlphaFoldDB" id="A0A8B7NE57"/>
<evidence type="ECO:0000256" key="2">
    <source>
        <dbReference type="PROSITE-ProRule" id="PRU00497"/>
    </source>
</evidence>
<proteinExistence type="predicted"/>